<dbReference type="InterPro" id="IPR011989">
    <property type="entry name" value="ARM-like"/>
</dbReference>
<evidence type="ECO:0000256" key="2">
    <source>
        <dbReference type="ARBA" id="ARBA00004496"/>
    </source>
</evidence>
<feature type="repeat" description="HEAT" evidence="8">
    <location>
        <begin position="385"/>
        <end position="423"/>
    </location>
</feature>
<dbReference type="InterPro" id="IPR021133">
    <property type="entry name" value="HEAT_type_2"/>
</dbReference>
<evidence type="ECO:0000256" key="3">
    <source>
        <dbReference type="ARBA" id="ARBA00022448"/>
    </source>
</evidence>
<evidence type="ECO:0000256" key="1">
    <source>
        <dbReference type="ARBA" id="ARBA00004123"/>
    </source>
</evidence>
<organism evidence="11 12">
    <name type="scientific">Acrasis kona</name>
    <dbReference type="NCBI Taxonomy" id="1008807"/>
    <lineage>
        <taxon>Eukaryota</taxon>
        <taxon>Discoba</taxon>
        <taxon>Heterolobosea</taxon>
        <taxon>Tetramitia</taxon>
        <taxon>Eutetramitia</taxon>
        <taxon>Acrasidae</taxon>
        <taxon>Acrasis</taxon>
    </lineage>
</organism>
<evidence type="ECO:0000313" key="11">
    <source>
        <dbReference type="EMBL" id="KAL0483879.1"/>
    </source>
</evidence>
<dbReference type="InterPro" id="IPR001494">
    <property type="entry name" value="Importin-beta_N"/>
</dbReference>
<dbReference type="EMBL" id="JAOPGA020000998">
    <property type="protein sequence ID" value="KAL0483879.1"/>
    <property type="molecule type" value="Genomic_DNA"/>
</dbReference>
<dbReference type="AlphaFoldDB" id="A0AAW2Z391"/>
<name>A0AAW2Z391_9EUKA</name>
<evidence type="ECO:0000256" key="6">
    <source>
        <dbReference type="ARBA" id="ARBA00022927"/>
    </source>
</evidence>
<protein>
    <submittedName>
        <fullName evidence="11">Importin-beta</fullName>
    </submittedName>
</protein>
<proteinExistence type="predicted"/>
<keyword evidence="7" id="KW-0539">Nucleus</keyword>
<dbReference type="SMART" id="SM00913">
    <property type="entry name" value="IBN_N"/>
    <property type="match status" value="1"/>
</dbReference>
<feature type="domain" description="Importin N-terminal" evidence="10">
    <location>
        <begin position="53"/>
        <end position="95"/>
    </location>
</feature>
<dbReference type="InterPro" id="IPR040122">
    <property type="entry name" value="Importin_beta"/>
</dbReference>
<feature type="region of interest" description="Disordered" evidence="9">
    <location>
        <begin position="637"/>
        <end position="670"/>
    </location>
</feature>
<reference evidence="11 12" key="1">
    <citation type="submission" date="2024-03" db="EMBL/GenBank/DDBJ databases">
        <title>The Acrasis kona genome and developmental transcriptomes reveal deep origins of eukaryotic multicellular pathways.</title>
        <authorList>
            <person name="Sheikh S."/>
            <person name="Fu C.-J."/>
            <person name="Brown M.W."/>
            <person name="Baldauf S.L."/>
        </authorList>
    </citation>
    <scope>NUCLEOTIDE SEQUENCE [LARGE SCALE GENOMIC DNA]</scope>
    <source>
        <strain evidence="11 12">ATCC MYA-3509</strain>
    </source>
</reference>
<evidence type="ECO:0000256" key="8">
    <source>
        <dbReference type="PROSITE-ProRule" id="PRU00103"/>
    </source>
</evidence>
<dbReference type="Pfam" id="PF03810">
    <property type="entry name" value="IBN_N"/>
    <property type="match status" value="1"/>
</dbReference>
<dbReference type="PROSITE" id="PS50166">
    <property type="entry name" value="IMPORTIN_B_NT"/>
    <property type="match status" value="1"/>
</dbReference>
<dbReference type="GO" id="GO:0031267">
    <property type="term" value="F:small GTPase binding"/>
    <property type="evidence" value="ECO:0007669"/>
    <property type="project" value="InterPro"/>
</dbReference>
<dbReference type="InterPro" id="IPR016024">
    <property type="entry name" value="ARM-type_fold"/>
</dbReference>
<evidence type="ECO:0000256" key="4">
    <source>
        <dbReference type="ARBA" id="ARBA00022490"/>
    </source>
</evidence>
<dbReference type="Proteomes" id="UP001431209">
    <property type="component" value="Unassembled WGS sequence"/>
</dbReference>
<dbReference type="InterPro" id="IPR058584">
    <property type="entry name" value="IMB1_TNPO1-like_TPR"/>
</dbReference>
<dbReference type="PANTHER" id="PTHR10527">
    <property type="entry name" value="IMPORTIN BETA"/>
    <property type="match status" value="1"/>
</dbReference>
<evidence type="ECO:0000259" key="10">
    <source>
        <dbReference type="PROSITE" id="PS50166"/>
    </source>
</evidence>
<evidence type="ECO:0000256" key="5">
    <source>
        <dbReference type="ARBA" id="ARBA00022737"/>
    </source>
</evidence>
<accession>A0AAW2Z391</accession>
<comment type="subcellular location">
    <subcellularLocation>
        <location evidence="2">Cytoplasm</location>
    </subcellularLocation>
    <subcellularLocation>
        <location evidence="1">Nucleus</location>
    </subcellularLocation>
</comment>
<dbReference type="Pfam" id="PF25574">
    <property type="entry name" value="TPR_IMB1"/>
    <property type="match status" value="2"/>
</dbReference>
<keyword evidence="12" id="KW-1185">Reference proteome</keyword>
<comment type="caution">
    <text evidence="11">The sequence shown here is derived from an EMBL/GenBank/DDBJ whole genome shotgun (WGS) entry which is preliminary data.</text>
</comment>
<evidence type="ECO:0000256" key="7">
    <source>
        <dbReference type="ARBA" id="ARBA00023242"/>
    </source>
</evidence>
<sequence>MLPQTITNVQELEQVLSALLTPDSNVVRGAEAVLGAFTAEVKCIPALYQQLHSTNIGVKQMAAVTMRRHIRLHFPSLDENSKNTLKSGLLELVLEEKDNLVRSSIVQLIGSVAKLEITRWPDLAKFLTNCTKSQNHIHRELGMSLFATLIDNATDPIKANMVALVGAIQAGLTDPVQGVQTVALKTVGSLVKTIKGEKEVQLVAPLIPHVVKAITLLIQQHEDDHAINAFEIFEEITRIKTHGFDSAMPSLISFMFTIGKDANQSIEVRDRAITFVGWVIAFKPNILTKQKIVPSIIDMSFTLLVESSDQDDLFNDEITIYKCGAQLLDELAAGVPSKYIFNHAMRIAVPLTDSNKAAERKAGYTSIGIMAEGCHDPSRNNLSSIVPLLLRGMQDQDASVRSAANVAMSSCAEFLQPEIYAHHHLILPQVVRSLDESSTEVKEKVCCTLDAFCRYMNESILPYTDQIMTKLLQMLTSGDGKTQEVIASAISAVAGAAQKSFLPYAQTVLYMMNQIMSSPHDNLITLKGKAIECVGIVATAIGKEHFAPFFDPFMQHAIHIMKSPNQQNHHDELREYTFTFFENISSCLGGEFNVYLPQVMEFVMECLSDGGISEQALEQIQVNAPQVTGDLDGRVKYQEEEEEEEEVDLEDDEAEEIEEDDDDDDDEGNYRYVRTTQVEERASAINACGAFAKACGPHFKPYLPQALDILLNDSSYFHYIVRRTVMSALKNLLYVLIDAPLIKSSSSPTFSQQQTLLMDQIMTTHIAVMMEDADKETVALTCESICVICKEFGCNVLKPYVDGLMSALFILLQQQAPSNQKSLDEDDDHDLVLIDVVSDAVDDVARTLRGDFKPYMKQLVPILLDYMRPSRAVGDRIMALGTLGEVSKAMGHDICDFVSGDLFNHVMNGLKDSNHNIQRNAVFCAGVWCLNLKQQMQPHVLNILQLLYPIFVMNREQANAAVLDNACGTVARMILAEYQQLPVSQVLPVMLGALPLREDHDENEVVYASICGLLMKGDSCAAAHMNVILSLFVKVLHDSHTQEVVRNGIMGILKDIKSKHAAQWNQVLLTLGAEQGKFLNDL</sequence>
<dbReference type="Gene3D" id="1.25.10.10">
    <property type="entry name" value="Leucine-rich Repeat Variant"/>
    <property type="match status" value="2"/>
</dbReference>
<dbReference type="GO" id="GO:0006606">
    <property type="term" value="P:protein import into nucleus"/>
    <property type="evidence" value="ECO:0007669"/>
    <property type="project" value="InterPro"/>
</dbReference>
<evidence type="ECO:0000256" key="9">
    <source>
        <dbReference type="SAM" id="MobiDB-lite"/>
    </source>
</evidence>
<feature type="compositionally biased region" description="Acidic residues" evidence="9">
    <location>
        <begin position="639"/>
        <end position="667"/>
    </location>
</feature>
<gene>
    <name evidence="11" type="ORF">AKO1_004572</name>
</gene>
<dbReference type="GO" id="GO:0005737">
    <property type="term" value="C:cytoplasm"/>
    <property type="evidence" value="ECO:0007669"/>
    <property type="project" value="UniProtKB-SubCell"/>
</dbReference>
<dbReference type="InterPro" id="IPR057672">
    <property type="entry name" value="TPR_IPO4/5"/>
</dbReference>
<dbReference type="SUPFAM" id="SSF48371">
    <property type="entry name" value="ARM repeat"/>
    <property type="match status" value="2"/>
</dbReference>
<keyword evidence="6" id="KW-0653">Protein transport</keyword>
<evidence type="ECO:0000313" key="12">
    <source>
        <dbReference type="Proteomes" id="UP001431209"/>
    </source>
</evidence>
<keyword evidence="3" id="KW-0813">Transport</keyword>
<keyword evidence="4" id="KW-0963">Cytoplasm</keyword>
<dbReference type="PROSITE" id="PS50077">
    <property type="entry name" value="HEAT_REPEAT"/>
    <property type="match status" value="1"/>
</dbReference>
<dbReference type="Pfam" id="PF25780">
    <property type="entry name" value="TPR_IPO5"/>
    <property type="match status" value="1"/>
</dbReference>
<keyword evidence="5" id="KW-0677">Repeat</keyword>